<dbReference type="InterPro" id="IPR054353">
    <property type="entry name" value="IstA-like_C"/>
</dbReference>
<comment type="caution">
    <text evidence="4">The sequence shown here is derived from an EMBL/GenBank/DDBJ whole genome shotgun (WGS) entry which is preliminary data.</text>
</comment>
<evidence type="ECO:0000256" key="2">
    <source>
        <dbReference type="SAM" id="MobiDB-lite"/>
    </source>
</evidence>
<evidence type="ECO:0000313" key="5">
    <source>
        <dbReference type="Proteomes" id="UP000029109"/>
    </source>
</evidence>
<dbReference type="InterPro" id="IPR002611">
    <property type="entry name" value="IstB_ATP-bd"/>
</dbReference>
<dbReference type="SUPFAM" id="SSF52540">
    <property type="entry name" value="P-loop containing nucleoside triphosphate hydrolases"/>
    <property type="match status" value="1"/>
</dbReference>
<organism evidence="4 5">
    <name type="scientific">Bifidobacterium pullorum</name>
    <dbReference type="NCBI Taxonomy" id="78448"/>
    <lineage>
        <taxon>Bacteria</taxon>
        <taxon>Bacillati</taxon>
        <taxon>Actinomycetota</taxon>
        <taxon>Actinomycetes</taxon>
        <taxon>Bifidobacteriales</taxon>
        <taxon>Bifidobacteriaceae</taxon>
        <taxon>Bifidobacterium</taxon>
    </lineage>
</organism>
<dbReference type="Gene3D" id="3.40.50.300">
    <property type="entry name" value="P-loop containing nucleotide triphosphate hydrolases"/>
    <property type="match status" value="1"/>
</dbReference>
<dbReference type="PANTHER" id="PTHR35004">
    <property type="entry name" value="TRANSPOSASE RV3428C-RELATED"/>
    <property type="match status" value="1"/>
</dbReference>
<dbReference type="EMBL" id="JGZJ01000006">
    <property type="protein sequence ID" value="KFI83437.1"/>
    <property type="molecule type" value="Genomic_DNA"/>
</dbReference>
<dbReference type="Pfam" id="PF22483">
    <property type="entry name" value="Mu-transpos_C_2"/>
    <property type="match status" value="1"/>
</dbReference>
<dbReference type="Pfam" id="PF00665">
    <property type="entry name" value="rve"/>
    <property type="match status" value="1"/>
</dbReference>
<reference evidence="4 5" key="1">
    <citation type="submission" date="2014-03" db="EMBL/GenBank/DDBJ databases">
        <title>Genomics of Bifidobacteria.</title>
        <authorList>
            <person name="Ventura M."/>
            <person name="Milani C."/>
            <person name="Lugli G.A."/>
        </authorList>
    </citation>
    <scope>NUCLEOTIDE SEQUENCE [LARGE SCALE GENOMIC DNA]</scope>
    <source>
        <strain evidence="4 5">LMG 21816</strain>
    </source>
</reference>
<comment type="similarity">
    <text evidence="1">Belongs to the transposase IS21/IS408/IS1162 family.</text>
</comment>
<dbReference type="Gene3D" id="3.30.420.10">
    <property type="entry name" value="Ribonuclease H-like superfamily/Ribonuclease H"/>
    <property type="match status" value="1"/>
</dbReference>
<dbReference type="InterPro" id="IPR012337">
    <property type="entry name" value="RNaseH-like_sf"/>
</dbReference>
<dbReference type="NCBIfam" id="NF033546">
    <property type="entry name" value="transpos_IS21"/>
    <property type="match status" value="1"/>
</dbReference>
<dbReference type="GO" id="GO:0003676">
    <property type="term" value="F:nucleic acid binding"/>
    <property type="evidence" value="ECO:0007669"/>
    <property type="project" value="InterPro"/>
</dbReference>
<dbReference type="AlphaFoldDB" id="A0A7V8HR01"/>
<sequence length="815" mass="92011">MLGGVVLVVGWFGTGSLESVSCVHSGGAVTRKGLVPMSKRKRILLMLARGGLSQADVAAVLHVSKRDVSAASRMIRERGLTVDDVEAMTDADADGLFVVPGGGESGAGYLKPVMGPFVERRRRDRRLTVKMFWMEYCIQAASAGLMAYSYQTFCEMFSDEAERLGAVRHFRHEPGAKAFIDWAGDTAAVTDRLTGARSKVYVLVVCLPFSDRFWAQGFTDMTQRSWQEGQMRAFEEFGGVPRMLVPDNAATATDRSAARVTLVNREYERFAEHYGTAVVPARVRKPRDKSVAESTVNLVERWVIAPANETTFYTLDEFNEFCEGKVDWLNSRPFSAKEGSRRSVYETEERACMQPLPAERYEMCEWRSAKVSPDYHIVIDYMHYSVPHALIGRSVDARLTDSTVTVMHDGAVVAEHRRLRGRKGQYSTIVDHMPPAHAAMDSPWSPERFTSWARRIGPQTGLAIERVMAGRTIVEQSFVPCRNILGLSKTYTPELLERACGRLNELGALPSYTAVRNAILAIKAADRAAVPHARHTTTRRRAAGGQGEERRPPARRRRLPEGRASMLTEEHFAMLTSFRIRAMADKLREMIDDPSYDSLTFEERMEMLIDAEASARRDRKISKLVRQARFKLPSACVEDVLYLPGRKLDKDRVTRYAECRWVDECEVMVVISKTGCGKSYLCQALGNAACRKLIPVRYTRLADICDDLNRSRAAADDSYYQKMDEYKTVRLLIIDDFMTTPIETRNAIDLFEIMEAREHRRATLIASQLEPNEWYLRIEGELMADSILNRIATGARYIDLDGPNMREYLAKEKEA</sequence>
<protein>
    <submittedName>
        <fullName evidence="4">Transposase</fullName>
    </submittedName>
</protein>
<evidence type="ECO:0000259" key="3">
    <source>
        <dbReference type="PROSITE" id="PS50994"/>
    </source>
</evidence>
<dbReference type="PROSITE" id="PS50994">
    <property type="entry name" value="INTEGRASE"/>
    <property type="match status" value="1"/>
</dbReference>
<evidence type="ECO:0000256" key="1">
    <source>
        <dbReference type="ARBA" id="ARBA00009277"/>
    </source>
</evidence>
<feature type="region of interest" description="Disordered" evidence="2">
    <location>
        <begin position="530"/>
        <end position="561"/>
    </location>
</feature>
<evidence type="ECO:0000313" key="4">
    <source>
        <dbReference type="EMBL" id="KFI83437.1"/>
    </source>
</evidence>
<dbReference type="GO" id="GO:0005524">
    <property type="term" value="F:ATP binding"/>
    <property type="evidence" value="ECO:0007669"/>
    <property type="project" value="InterPro"/>
</dbReference>
<dbReference type="GO" id="GO:0015074">
    <property type="term" value="P:DNA integration"/>
    <property type="evidence" value="ECO:0007669"/>
    <property type="project" value="InterPro"/>
</dbReference>
<accession>A0A7V8HR01</accession>
<dbReference type="InterPro" id="IPR001584">
    <property type="entry name" value="Integrase_cat-core"/>
</dbReference>
<dbReference type="PANTHER" id="PTHR35004:SF8">
    <property type="entry name" value="TRANSPOSASE RV3428C-RELATED"/>
    <property type="match status" value="1"/>
</dbReference>
<dbReference type="Proteomes" id="UP000029109">
    <property type="component" value="Unassembled WGS sequence"/>
</dbReference>
<name>A0A7V8HR01_9BIFI</name>
<feature type="domain" description="Integrase catalytic" evidence="3">
    <location>
        <begin position="170"/>
        <end position="365"/>
    </location>
</feature>
<feature type="compositionally biased region" description="Basic residues" evidence="2">
    <location>
        <begin position="532"/>
        <end position="542"/>
    </location>
</feature>
<dbReference type="InterPro" id="IPR036397">
    <property type="entry name" value="RNaseH_sf"/>
</dbReference>
<dbReference type="SUPFAM" id="SSF53098">
    <property type="entry name" value="Ribonuclease H-like"/>
    <property type="match status" value="1"/>
</dbReference>
<gene>
    <name evidence="4" type="ORF">BPULL_1609</name>
</gene>
<dbReference type="InterPro" id="IPR027417">
    <property type="entry name" value="P-loop_NTPase"/>
</dbReference>
<dbReference type="Pfam" id="PF01695">
    <property type="entry name" value="IstB_IS21"/>
    <property type="match status" value="1"/>
</dbReference>
<proteinExistence type="inferred from homology"/>